<protein>
    <submittedName>
        <fullName evidence="2">Uncharacterized protein</fullName>
    </submittedName>
</protein>
<sequence>MILATMHSAHSQHIPKSKTRQIRLLPLIYTKHPLNSLLIYPRHIFHRQDRFAHNPGIPIASLPTNTQIDITEVFPATVILDLYELTQESLKGWKIHSARVCGDWEYDEVSYEVAYVWFVKKQEGDVNEVLNNANHNDDGARQAEEGTGHGGSDLGRDVSRYNEAHAENGHENEISGLKLADFLPATFMASQDTAVPITDPFHPRPSKNLLSGFGKPSTLFSKFPSFGSPPRNLFGRTTSRPANNLFESPLQHLWVASQLADCSGNCNEFRG</sequence>
<evidence type="ECO:0000256" key="1">
    <source>
        <dbReference type="SAM" id="MobiDB-lite"/>
    </source>
</evidence>
<feature type="compositionally biased region" description="Basic and acidic residues" evidence="1">
    <location>
        <begin position="135"/>
        <end position="147"/>
    </location>
</feature>
<dbReference type="EMBL" id="CAJVRM010000451">
    <property type="protein sequence ID" value="CAG8981169.1"/>
    <property type="molecule type" value="Genomic_DNA"/>
</dbReference>
<evidence type="ECO:0000313" key="2">
    <source>
        <dbReference type="EMBL" id="CAG8981169.1"/>
    </source>
</evidence>
<dbReference type="OrthoDB" id="10366232at2759"/>
<keyword evidence="3" id="KW-1185">Reference proteome</keyword>
<dbReference type="Proteomes" id="UP000701801">
    <property type="component" value="Unassembled WGS sequence"/>
</dbReference>
<name>A0A9N9LTY6_9HELO</name>
<proteinExistence type="predicted"/>
<accession>A0A9N9LTY6</accession>
<reference evidence="2" key="1">
    <citation type="submission" date="2021-07" db="EMBL/GenBank/DDBJ databases">
        <authorList>
            <person name="Durling M."/>
        </authorList>
    </citation>
    <scope>NUCLEOTIDE SEQUENCE</scope>
</reference>
<evidence type="ECO:0000313" key="3">
    <source>
        <dbReference type="Proteomes" id="UP000701801"/>
    </source>
</evidence>
<comment type="caution">
    <text evidence="2">The sequence shown here is derived from an EMBL/GenBank/DDBJ whole genome shotgun (WGS) entry which is preliminary data.</text>
</comment>
<dbReference type="AlphaFoldDB" id="A0A9N9LTY6"/>
<feature type="region of interest" description="Disordered" evidence="1">
    <location>
        <begin position="132"/>
        <end position="157"/>
    </location>
</feature>
<organism evidence="2 3">
    <name type="scientific">Hymenoscyphus albidus</name>
    <dbReference type="NCBI Taxonomy" id="595503"/>
    <lineage>
        <taxon>Eukaryota</taxon>
        <taxon>Fungi</taxon>
        <taxon>Dikarya</taxon>
        <taxon>Ascomycota</taxon>
        <taxon>Pezizomycotina</taxon>
        <taxon>Leotiomycetes</taxon>
        <taxon>Helotiales</taxon>
        <taxon>Helotiaceae</taxon>
        <taxon>Hymenoscyphus</taxon>
    </lineage>
</organism>
<gene>
    <name evidence="2" type="ORF">HYALB_00005884</name>
</gene>